<dbReference type="Pfam" id="PF18912">
    <property type="entry name" value="DZR_2"/>
    <property type="match status" value="1"/>
</dbReference>
<organism evidence="4 5">
    <name type="scientific">Yanshouia hominis</name>
    <dbReference type="NCBI Taxonomy" id="2763673"/>
    <lineage>
        <taxon>Bacteria</taxon>
        <taxon>Bacillati</taxon>
        <taxon>Bacillota</taxon>
        <taxon>Clostridia</taxon>
        <taxon>Eubacteriales</taxon>
        <taxon>Oscillospiraceae</taxon>
        <taxon>Yanshouia</taxon>
    </lineage>
</organism>
<accession>A0ABR7NGX3</accession>
<evidence type="ECO:0000313" key="4">
    <source>
        <dbReference type="EMBL" id="MBC8575659.1"/>
    </source>
</evidence>
<dbReference type="Pfam" id="PF00156">
    <property type="entry name" value="Pribosyltran"/>
    <property type="match status" value="1"/>
</dbReference>
<feature type="domain" description="Double zinc ribbon" evidence="3">
    <location>
        <begin position="13"/>
        <end position="41"/>
    </location>
</feature>
<gene>
    <name evidence="4" type="ORF">H8717_04430</name>
</gene>
<evidence type="ECO:0000313" key="5">
    <source>
        <dbReference type="Proteomes" id="UP000658131"/>
    </source>
</evidence>
<proteinExistence type="inferred from homology"/>
<name>A0ABR7NGX3_9FIRM</name>
<dbReference type="SUPFAM" id="SSF53271">
    <property type="entry name" value="PRTase-like"/>
    <property type="match status" value="1"/>
</dbReference>
<dbReference type="PANTHER" id="PTHR47505:SF1">
    <property type="entry name" value="DNA UTILIZATION PROTEIN YHGH"/>
    <property type="match status" value="1"/>
</dbReference>
<dbReference type="Proteomes" id="UP000658131">
    <property type="component" value="Unassembled WGS sequence"/>
</dbReference>
<keyword evidence="5" id="KW-1185">Reference proteome</keyword>
<dbReference type="Gene3D" id="3.40.50.2020">
    <property type="match status" value="1"/>
</dbReference>
<feature type="domain" description="Phosphoribosyltransferase" evidence="2">
    <location>
        <begin position="117"/>
        <end position="211"/>
    </location>
</feature>
<dbReference type="EMBL" id="JACRTB010000006">
    <property type="protein sequence ID" value="MBC8575659.1"/>
    <property type="molecule type" value="Genomic_DNA"/>
</dbReference>
<comment type="similarity">
    <text evidence="1">Belongs to the ComF/GntX family.</text>
</comment>
<protein>
    <submittedName>
        <fullName evidence="4">ComF family protein</fullName>
    </submittedName>
</protein>
<dbReference type="InterPro" id="IPR051910">
    <property type="entry name" value="ComF/GntX_DNA_util-trans"/>
</dbReference>
<dbReference type="InterPro" id="IPR044005">
    <property type="entry name" value="DZR_2"/>
</dbReference>
<dbReference type="InterPro" id="IPR000836">
    <property type="entry name" value="PRTase_dom"/>
</dbReference>
<evidence type="ECO:0000259" key="2">
    <source>
        <dbReference type="Pfam" id="PF00156"/>
    </source>
</evidence>
<dbReference type="InterPro" id="IPR029057">
    <property type="entry name" value="PRTase-like"/>
</dbReference>
<reference evidence="4 5" key="1">
    <citation type="submission" date="2020-08" db="EMBL/GenBank/DDBJ databases">
        <title>Genome public.</title>
        <authorList>
            <person name="Liu C."/>
            <person name="Sun Q."/>
        </authorList>
    </citation>
    <scope>NUCLEOTIDE SEQUENCE [LARGE SCALE GENOMIC DNA]</scope>
    <source>
        <strain evidence="4 5">BX1</strain>
    </source>
</reference>
<dbReference type="RefSeq" id="WP_262399282.1">
    <property type="nucleotide sequence ID" value="NZ_JACRTB010000006.1"/>
</dbReference>
<dbReference type="CDD" id="cd06223">
    <property type="entry name" value="PRTases_typeI"/>
    <property type="match status" value="1"/>
</dbReference>
<comment type="caution">
    <text evidence="4">The sequence shown here is derived from an EMBL/GenBank/DDBJ whole genome shotgun (WGS) entry which is preliminary data.</text>
</comment>
<dbReference type="PANTHER" id="PTHR47505">
    <property type="entry name" value="DNA UTILIZATION PROTEIN YHGH"/>
    <property type="match status" value="1"/>
</dbReference>
<evidence type="ECO:0000256" key="1">
    <source>
        <dbReference type="ARBA" id="ARBA00008007"/>
    </source>
</evidence>
<sequence>MSRRSPWEWASLLLFPPRCAVCKEPVPAGPALCEGCFSRLASHPGEERPGGRSFSLCLSAFPYGEAVRPLFDRLKSGDEGAADQLAALMIARWEARGLAAPDIAAFVPAKPGRYGQAEALARRIGPALGAKVLDSFLTRHQNSRVQHTLPMEERLKNAAASYARAEERFVSGRVLLVDDIVTTGATLSACAQLLLTAGAREVLCLTAAATPRLYL</sequence>
<evidence type="ECO:0000259" key="3">
    <source>
        <dbReference type="Pfam" id="PF18912"/>
    </source>
</evidence>